<dbReference type="GO" id="GO:0008408">
    <property type="term" value="F:3'-5' exonuclease activity"/>
    <property type="evidence" value="ECO:0007669"/>
    <property type="project" value="TreeGrafter"/>
</dbReference>
<dbReference type="CDD" id="cd06141">
    <property type="entry name" value="WRN_exo"/>
    <property type="match status" value="1"/>
</dbReference>
<comment type="caution">
    <text evidence="3">The sequence shown here is derived from an EMBL/GenBank/DDBJ whole genome shotgun (WGS) entry which is preliminary data.</text>
</comment>
<evidence type="ECO:0000256" key="2">
    <source>
        <dbReference type="ARBA" id="ARBA00022801"/>
    </source>
</evidence>
<dbReference type="PANTHER" id="PTHR13620:SF75">
    <property type="entry name" value="UBIQUITIN-LIKE DOMAIN-CONTAINING PROTEIN"/>
    <property type="match status" value="1"/>
</dbReference>
<dbReference type="InterPro" id="IPR036397">
    <property type="entry name" value="RNaseH_sf"/>
</dbReference>
<dbReference type="PANTHER" id="PTHR13620">
    <property type="entry name" value="3-5 EXONUCLEASE"/>
    <property type="match status" value="1"/>
</dbReference>
<gene>
    <name evidence="3" type="ORF">QJS04_geneDACA021894</name>
</gene>
<reference evidence="3" key="1">
    <citation type="journal article" date="2023" name="Nat. Commun.">
        <title>Diploid and tetraploid genomes of Acorus and the evolution of monocots.</title>
        <authorList>
            <person name="Ma L."/>
            <person name="Liu K.W."/>
            <person name="Li Z."/>
            <person name="Hsiao Y.Y."/>
            <person name="Qi Y."/>
            <person name="Fu T."/>
            <person name="Tang G.D."/>
            <person name="Zhang D."/>
            <person name="Sun W.H."/>
            <person name="Liu D.K."/>
            <person name="Li Y."/>
            <person name="Chen G.Z."/>
            <person name="Liu X.D."/>
            <person name="Liao X.Y."/>
            <person name="Jiang Y.T."/>
            <person name="Yu X."/>
            <person name="Hao Y."/>
            <person name="Huang J."/>
            <person name="Zhao X.W."/>
            <person name="Ke S."/>
            <person name="Chen Y.Y."/>
            <person name="Wu W.L."/>
            <person name="Hsu J.L."/>
            <person name="Lin Y.F."/>
            <person name="Huang M.D."/>
            <person name="Li C.Y."/>
            <person name="Huang L."/>
            <person name="Wang Z.W."/>
            <person name="Zhao X."/>
            <person name="Zhong W.Y."/>
            <person name="Peng D.H."/>
            <person name="Ahmad S."/>
            <person name="Lan S."/>
            <person name="Zhang J.S."/>
            <person name="Tsai W.C."/>
            <person name="Van de Peer Y."/>
            <person name="Liu Z.J."/>
        </authorList>
    </citation>
    <scope>NUCLEOTIDE SEQUENCE</scope>
    <source>
        <strain evidence="3">SCP</strain>
    </source>
</reference>
<dbReference type="Gene3D" id="3.30.420.10">
    <property type="entry name" value="Ribonuclease H-like superfamily/Ribonuclease H"/>
    <property type="match status" value="1"/>
</dbReference>
<keyword evidence="2" id="KW-0378">Hydrolase</keyword>
<dbReference type="InterPro" id="IPR012337">
    <property type="entry name" value="RNaseH-like_sf"/>
</dbReference>
<dbReference type="AlphaFoldDB" id="A0AAV9B963"/>
<dbReference type="GO" id="GO:0005737">
    <property type="term" value="C:cytoplasm"/>
    <property type="evidence" value="ECO:0007669"/>
    <property type="project" value="TreeGrafter"/>
</dbReference>
<keyword evidence="4" id="KW-1185">Reference proteome</keyword>
<evidence type="ECO:0008006" key="5">
    <source>
        <dbReference type="Google" id="ProtNLM"/>
    </source>
</evidence>
<name>A0AAV9B963_ACOGR</name>
<proteinExistence type="predicted"/>
<dbReference type="Proteomes" id="UP001179952">
    <property type="component" value="Unassembled WGS sequence"/>
</dbReference>
<protein>
    <recommendedName>
        <fullName evidence="5">3'-5' exonuclease domain-containing protein</fullName>
    </recommendedName>
</protein>
<dbReference type="InterPro" id="IPR051132">
    <property type="entry name" value="3-5_Exonuclease_domain"/>
</dbReference>
<dbReference type="EMBL" id="JAUJYN010000004">
    <property type="protein sequence ID" value="KAK1273011.1"/>
    <property type="molecule type" value="Genomic_DNA"/>
</dbReference>
<evidence type="ECO:0000256" key="1">
    <source>
        <dbReference type="ARBA" id="ARBA00022722"/>
    </source>
</evidence>
<evidence type="ECO:0000313" key="3">
    <source>
        <dbReference type="EMBL" id="KAK1273011.1"/>
    </source>
</evidence>
<dbReference type="GO" id="GO:0005634">
    <property type="term" value="C:nucleus"/>
    <property type="evidence" value="ECO:0007669"/>
    <property type="project" value="TreeGrafter"/>
</dbReference>
<evidence type="ECO:0000313" key="4">
    <source>
        <dbReference type="Proteomes" id="UP001179952"/>
    </source>
</evidence>
<dbReference type="SUPFAM" id="SSF53098">
    <property type="entry name" value="Ribonuclease H-like"/>
    <property type="match status" value="1"/>
</dbReference>
<accession>A0AAV9B963</accession>
<sequence length="212" mass="24797">MNQPPISIEEIYYSETDFIVHFFDAAHIATVVTASSVQASLWVNRFLYAYQDDNNNNNDDRTRFLVGLDVEWKSETGHEDNPVAVLELCVDQRCLIFQILRCDAIPNALFNFLSDTRFTFIGSKIHENVRRLISDYNVRVGNIMEIRTLLEERAHLRWAELGLARDILIWKRQNQWSVQLGNWEEERLSLEQIMYACLDAFLPFETARHLLG</sequence>
<keyword evidence="1" id="KW-0540">Nuclease</keyword>
<dbReference type="GO" id="GO:0003676">
    <property type="term" value="F:nucleic acid binding"/>
    <property type="evidence" value="ECO:0007669"/>
    <property type="project" value="InterPro"/>
</dbReference>
<organism evidence="3 4">
    <name type="scientific">Acorus gramineus</name>
    <name type="common">Dwarf sweet flag</name>
    <dbReference type="NCBI Taxonomy" id="55184"/>
    <lineage>
        <taxon>Eukaryota</taxon>
        <taxon>Viridiplantae</taxon>
        <taxon>Streptophyta</taxon>
        <taxon>Embryophyta</taxon>
        <taxon>Tracheophyta</taxon>
        <taxon>Spermatophyta</taxon>
        <taxon>Magnoliopsida</taxon>
        <taxon>Liliopsida</taxon>
        <taxon>Acoraceae</taxon>
        <taxon>Acorus</taxon>
    </lineage>
</organism>
<reference evidence="3" key="2">
    <citation type="submission" date="2023-06" db="EMBL/GenBank/DDBJ databases">
        <authorList>
            <person name="Ma L."/>
            <person name="Liu K.-W."/>
            <person name="Li Z."/>
            <person name="Hsiao Y.-Y."/>
            <person name="Qi Y."/>
            <person name="Fu T."/>
            <person name="Tang G."/>
            <person name="Zhang D."/>
            <person name="Sun W.-H."/>
            <person name="Liu D.-K."/>
            <person name="Li Y."/>
            <person name="Chen G.-Z."/>
            <person name="Liu X.-D."/>
            <person name="Liao X.-Y."/>
            <person name="Jiang Y.-T."/>
            <person name="Yu X."/>
            <person name="Hao Y."/>
            <person name="Huang J."/>
            <person name="Zhao X.-W."/>
            <person name="Ke S."/>
            <person name="Chen Y.-Y."/>
            <person name="Wu W.-L."/>
            <person name="Hsu J.-L."/>
            <person name="Lin Y.-F."/>
            <person name="Huang M.-D."/>
            <person name="Li C.-Y."/>
            <person name="Huang L."/>
            <person name="Wang Z.-W."/>
            <person name="Zhao X."/>
            <person name="Zhong W.-Y."/>
            <person name="Peng D.-H."/>
            <person name="Ahmad S."/>
            <person name="Lan S."/>
            <person name="Zhang J.-S."/>
            <person name="Tsai W.-C."/>
            <person name="Van De Peer Y."/>
            <person name="Liu Z.-J."/>
        </authorList>
    </citation>
    <scope>NUCLEOTIDE SEQUENCE</scope>
    <source>
        <strain evidence="3">SCP</strain>
        <tissue evidence="3">Leaves</tissue>
    </source>
</reference>